<evidence type="ECO:0000259" key="2">
    <source>
        <dbReference type="Pfam" id="PF22617"/>
    </source>
</evidence>
<evidence type="ECO:0000313" key="3">
    <source>
        <dbReference type="EMBL" id="OPJ58038.1"/>
    </source>
</evidence>
<protein>
    <submittedName>
        <fullName evidence="3">Homocitrate synthase</fullName>
        <ecNumber evidence="3">2.3.3.14</ecNumber>
    </submittedName>
</protein>
<evidence type="ECO:0000313" key="4">
    <source>
        <dbReference type="Proteomes" id="UP000191056"/>
    </source>
</evidence>
<dbReference type="EC" id="2.3.3.14" evidence="3"/>
<dbReference type="STRING" id="225345.CLCHR_41160"/>
<feature type="domain" description="2-isopropylmalate synthase/homocitrate synthase post-catalytic" evidence="2">
    <location>
        <begin position="208"/>
        <end position="286"/>
    </location>
</feature>
<dbReference type="InterPro" id="IPR013785">
    <property type="entry name" value="Aldolase_TIM"/>
</dbReference>
<dbReference type="PANTHER" id="PTHR42880">
    <property type="entry name" value="HOMOCITRATE SYNTHASE"/>
    <property type="match status" value="1"/>
</dbReference>
<dbReference type="InterPro" id="IPR054691">
    <property type="entry name" value="LeuA/HCS_post-cat"/>
</dbReference>
<dbReference type="EMBL" id="MZGT01000078">
    <property type="protein sequence ID" value="OPJ58038.1"/>
    <property type="molecule type" value="Genomic_DNA"/>
</dbReference>
<reference evidence="3 4" key="1">
    <citation type="submission" date="2017-03" db="EMBL/GenBank/DDBJ databases">
        <title>Genome sequence of Clostridium chromiireducens DSM 23318.</title>
        <authorList>
            <person name="Poehlein A."/>
            <person name="Daniel R."/>
        </authorList>
    </citation>
    <scope>NUCLEOTIDE SEQUENCE [LARGE SCALE GENOMIC DNA]</scope>
    <source>
        <strain evidence="3 4">DSM 23318</strain>
    </source>
</reference>
<proteinExistence type="predicted"/>
<comment type="caution">
    <text evidence="3">The sequence shown here is derived from an EMBL/GenBank/DDBJ whole genome shotgun (WGS) entry which is preliminary data.</text>
</comment>
<dbReference type="OrthoDB" id="503431at2"/>
<dbReference type="Pfam" id="PF22617">
    <property type="entry name" value="HCS_D2"/>
    <property type="match status" value="1"/>
</dbReference>
<organism evidence="3 4">
    <name type="scientific">Clostridium chromiireducens</name>
    <dbReference type="NCBI Taxonomy" id="225345"/>
    <lineage>
        <taxon>Bacteria</taxon>
        <taxon>Bacillati</taxon>
        <taxon>Bacillota</taxon>
        <taxon>Clostridia</taxon>
        <taxon>Eubacteriales</taxon>
        <taxon>Clostridiaceae</taxon>
        <taxon>Clostridium</taxon>
    </lineage>
</organism>
<accession>A0A1V4IDF6</accession>
<keyword evidence="3" id="KW-0012">Acyltransferase</keyword>
<name>A0A1V4IDF6_9CLOT</name>
<keyword evidence="1 3" id="KW-0808">Transferase</keyword>
<dbReference type="Proteomes" id="UP000191056">
    <property type="component" value="Unassembled WGS sequence"/>
</dbReference>
<dbReference type="GO" id="GO:0004410">
    <property type="term" value="F:homocitrate synthase activity"/>
    <property type="evidence" value="ECO:0007669"/>
    <property type="project" value="UniProtKB-EC"/>
</dbReference>
<evidence type="ECO:0000256" key="1">
    <source>
        <dbReference type="ARBA" id="ARBA00022679"/>
    </source>
</evidence>
<gene>
    <name evidence="3" type="ORF">CLCHR_41160</name>
</gene>
<dbReference type="RefSeq" id="WP_079441754.1">
    <property type="nucleotide sequence ID" value="NZ_JBLZIA010000004.1"/>
</dbReference>
<dbReference type="Gene3D" id="1.10.238.260">
    <property type="match status" value="1"/>
</dbReference>
<dbReference type="Gene3D" id="3.20.20.70">
    <property type="entry name" value="Aldolase class I"/>
    <property type="match status" value="1"/>
</dbReference>
<dbReference type="AlphaFoldDB" id="A0A1V4IDF6"/>
<keyword evidence="4" id="KW-1185">Reference proteome</keyword>
<sequence>MRDDKIEIIDKTIVVLKELYGDKLKSKKPQLRELIKLLYIIGSEYIEITQELYEELSPLPENVKFKMCTNKIIEMKNNYDLYEIFNKESNMNAYGNLRIVGLDDIMFYDYKKIFSNIRTNFGENIEVCIKNTYECATAMTLEWIKLGGKKVITSFAGIGGYAPLEEILGSISFLEKINIRGNHKLFPKVLELFEEIIGSKLNGNMPFIGTDIFNVESGIHVNGIAKNPSTYEPYDPSEIGRERNIIIGKHSGINALEIKLKELNIKYNQNYLKVMLENVRKLSTQKRRGLNNEEIKEIYDKCCI</sequence>
<dbReference type="PANTHER" id="PTHR42880:SF1">
    <property type="entry name" value="ISOPROPYLMALATE_HOMOCITRATE_CITRAMALATE SYNTHASE FAMILY PROTEIN"/>
    <property type="match status" value="1"/>
</dbReference>